<proteinExistence type="predicted"/>
<dbReference type="InterPro" id="IPR021321">
    <property type="entry name" value="DUF2922"/>
</dbReference>
<comment type="caution">
    <text evidence="1">The sequence shown here is derived from an EMBL/GenBank/DDBJ whole genome shotgun (WGS) entry which is preliminary data.</text>
</comment>
<dbReference type="Pfam" id="PF11148">
    <property type="entry name" value="DUF2922"/>
    <property type="match status" value="1"/>
</dbReference>
<protein>
    <recommendedName>
        <fullName evidence="3">DUF2922 domain-containing protein</fullName>
    </recommendedName>
</protein>
<keyword evidence="2" id="KW-1185">Reference proteome</keyword>
<dbReference type="AlphaFoldDB" id="A0A6V7RKQ1"/>
<reference evidence="1 2" key="1">
    <citation type="submission" date="2020-07" db="EMBL/GenBank/DDBJ databases">
        <authorList>
            <person name="Criscuolo A."/>
        </authorList>
    </citation>
    <scope>NUCLEOTIDE SEQUENCE [LARGE SCALE GENOMIC DNA]</scope>
    <source>
        <strain evidence="1">CIP111649</strain>
    </source>
</reference>
<sequence>MNKKLVLVFNTNEDKRFTLTINNPKENLTTAEVESEAARIIAEDVLRPSQGIPVSLYSAKVVDTNTTVLI</sequence>
<dbReference type="EMBL" id="CAJEWD010000008">
    <property type="protein sequence ID" value="CAD2078739.1"/>
    <property type="molecule type" value="Genomic_DNA"/>
</dbReference>
<evidence type="ECO:0008006" key="3">
    <source>
        <dbReference type="Google" id="ProtNLM"/>
    </source>
</evidence>
<organism evidence="1 2">
    <name type="scientific">Jeotgalicoccus meleagridis</name>
    <dbReference type="NCBI Taxonomy" id="2759181"/>
    <lineage>
        <taxon>Bacteria</taxon>
        <taxon>Bacillati</taxon>
        <taxon>Bacillota</taxon>
        <taxon>Bacilli</taxon>
        <taxon>Bacillales</taxon>
        <taxon>Staphylococcaceae</taxon>
        <taxon>Jeotgalicoccus</taxon>
    </lineage>
</organism>
<evidence type="ECO:0000313" key="2">
    <source>
        <dbReference type="Proteomes" id="UP000589351"/>
    </source>
</evidence>
<evidence type="ECO:0000313" key="1">
    <source>
        <dbReference type="EMBL" id="CAD2078739.1"/>
    </source>
</evidence>
<dbReference type="Proteomes" id="UP000589351">
    <property type="component" value="Unassembled WGS sequence"/>
</dbReference>
<accession>A0A6V7RKQ1</accession>
<name>A0A6V7RKQ1_9STAP</name>
<gene>
    <name evidence="1" type="ORF">JEODO184_01469</name>
</gene>
<dbReference type="RefSeq" id="WP_185125945.1">
    <property type="nucleotide sequence ID" value="NZ_CAJEWD010000008.1"/>
</dbReference>